<evidence type="ECO:0000313" key="1">
    <source>
        <dbReference type="EMBL" id="RNL77568.1"/>
    </source>
</evidence>
<reference evidence="1 2" key="1">
    <citation type="submission" date="2018-11" db="EMBL/GenBank/DDBJ databases">
        <authorList>
            <person name="Li F."/>
        </authorList>
    </citation>
    <scope>NUCLEOTIDE SEQUENCE [LARGE SCALE GENOMIC DNA]</scope>
    <source>
        <strain evidence="1 2">KIS18-7</strain>
    </source>
</reference>
<sequence>MPRKILVKGGSAGPIDFVEVPAADEHELQETLRAHPQLIPAEDLGLSGDLLVVGRETQLASGAIDLLCLSRSGELVIIEFKTGPKNPDFRHALAQVIDYGSDIWKLGGWTAFDQGVVHRYLSSKWVEPTYASCDGLQAAATKAWALNPEEWEVLTDRLDQVIKKGDFHFVVAAQRFVDPMKVSVSYLNETTQAGRYFLVEVVRLDGAGLTAYAAQVVHKPEVRGGAGSSPAAKASEAAFLAAIADLDYHEAMNELFASVKALGLTMEWGSKGASIRLKSPDQQEPISVGWVFLEGDQWTWAKHVTFGVDPSTLKNHPSIEPAILEFCQKISLVAGGNPAGSNSNAVIFEPSVFVKKREDLIALIGELAARSS</sequence>
<dbReference type="RefSeq" id="WP_123235154.1">
    <property type="nucleotide sequence ID" value="NZ_RJSG01000003.1"/>
</dbReference>
<organism evidence="1 2">
    <name type="scientific">Nocardioides marmorisolisilvae</name>
    <dbReference type="NCBI Taxonomy" id="1542737"/>
    <lineage>
        <taxon>Bacteria</taxon>
        <taxon>Bacillati</taxon>
        <taxon>Actinomycetota</taxon>
        <taxon>Actinomycetes</taxon>
        <taxon>Propionibacteriales</taxon>
        <taxon>Nocardioidaceae</taxon>
        <taxon>Nocardioides</taxon>
    </lineage>
</organism>
<keyword evidence="2" id="KW-1185">Reference proteome</keyword>
<dbReference type="Gene3D" id="3.40.1350.10">
    <property type="match status" value="1"/>
</dbReference>
<dbReference type="OrthoDB" id="506280at2"/>
<dbReference type="EMBL" id="RJSG01000003">
    <property type="protein sequence ID" value="RNL77568.1"/>
    <property type="molecule type" value="Genomic_DNA"/>
</dbReference>
<comment type="caution">
    <text evidence="1">The sequence shown here is derived from an EMBL/GenBank/DDBJ whole genome shotgun (WGS) entry which is preliminary data.</text>
</comment>
<proteinExistence type="predicted"/>
<dbReference type="AlphaFoldDB" id="A0A3N0DPJ5"/>
<dbReference type="GO" id="GO:0003676">
    <property type="term" value="F:nucleic acid binding"/>
    <property type="evidence" value="ECO:0007669"/>
    <property type="project" value="InterPro"/>
</dbReference>
<gene>
    <name evidence="1" type="ORF">EFL95_16285</name>
</gene>
<dbReference type="InterPro" id="IPR011856">
    <property type="entry name" value="tRNA_endonuc-like_dom_sf"/>
</dbReference>
<dbReference type="Proteomes" id="UP000277094">
    <property type="component" value="Unassembled WGS sequence"/>
</dbReference>
<name>A0A3N0DPJ5_9ACTN</name>
<protein>
    <submittedName>
        <fullName evidence="1">DUF91 domain-containing protein</fullName>
    </submittedName>
</protein>
<accession>A0A3N0DPJ5</accession>
<evidence type="ECO:0000313" key="2">
    <source>
        <dbReference type="Proteomes" id="UP000277094"/>
    </source>
</evidence>